<keyword evidence="3" id="KW-1185">Reference proteome</keyword>
<protein>
    <recommendedName>
        <fullName evidence="1">AB hydrolase-1 domain-containing protein</fullName>
    </recommendedName>
</protein>
<dbReference type="GO" id="GO:0016020">
    <property type="term" value="C:membrane"/>
    <property type="evidence" value="ECO:0007669"/>
    <property type="project" value="TreeGrafter"/>
</dbReference>
<proteinExistence type="predicted"/>
<dbReference type="Proteomes" id="UP000019373">
    <property type="component" value="Unassembled WGS sequence"/>
</dbReference>
<reference evidence="3" key="1">
    <citation type="journal article" date="2014" name="BMC Genomics">
        <title>Genome characteristics reveal the impact of lichenization on lichen-forming fungus Endocarpon pusillum Hedwig (Verrucariales, Ascomycota).</title>
        <authorList>
            <person name="Wang Y.-Y."/>
            <person name="Liu B."/>
            <person name="Zhang X.-Y."/>
            <person name="Zhou Q.-M."/>
            <person name="Zhang T."/>
            <person name="Li H."/>
            <person name="Yu Y.-F."/>
            <person name="Zhang X.-L."/>
            <person name="Hao X.-Y."/>
            <person name="Wang M."/>
            <person name="Wang L."/>
            <person name="Wei J.-C."/>
        </authorList>
    </citation>
    <scope>NUCLEOTIDE SEQUENCE [LARGE SCALE GENOMIC DNA]</scope>
    <source>
        <strain evidence="3">Z07020 / HMAS-L-300199</strain>
    </source>
</reference>
<dbReference type="OMA" id="EHWTYWD"/>
<dbReference type="GO" id="GO:0047372">
    <property type="term" value="F:monoacylglycerol lipase activity"/>
    <property type="evidence" value="ECO:0007669"/>
    <property type="project" value="TreeGrafter"/>
</dbReference>
<name>U1GRU4_ENDPU</name>
<dbReference type="Pfam" id="PF00561">
    <property type="entry name" value="Abhydrolase_1"/>
    <property type="match status" value="1"/>
</dbReference>
<dbReference type="InterPro" id="IPR000073">
    <property type="entry name" value="AB_hydrolase_1"/>
</dbReference>
<dbReference type="RefSeq" id="XP_007787536.1">
    <property type="nucleotide sequence ID" value="XM_007789346.1"/>
</dbReference>
<dbReference type="AlphaFoldDB" id="U1GRU4"/>
<dbReference type="eggNOG" id="ENOG502SJFK">
    <property type="taxonomic scope" value="Eukaryota"/>
</dbReference>
<evidence type="ECO:0000313" key="2">
    <source>
        <dbReference type="EMBL" id="ERF75103.1"/>
    </source>
</evidence>
<accession>U1GRU4</accession>
<dbReference type="PRINTS" id="PR00412">
    <property type="entry name" value="EPOXHYDRLASE"/>
</dbReference>
<dbReference type="InterPro" id="IPR000639">
    <property type="entry name" value="Epox_hydrolase-like"/>
</dbReference>
<sequence>MGIAWYCGEALKSNAYHKYLSPLFLFAICLRDTITILHPETSPSSIMCSSFTTQTVDVPHLGGIRASYHMPYPYDSSKPTLVLVNSFTTNAKLYNSQYANKSLTDTMNLLAIELLGHGGTIALKVDNWTYWDTAIMNLQVMEKLGIEKAFALGTSQGGWVTVRMALLAPDKILGIIPLGTSLSAETPHTISLGCWDCHALLTPSIDSWTTNTSSPDFVPDDSYCNYLVDIGFGENCEKEVREFWVKEIKDNYRGDEGRRRIRMAAINLRDRDGLRGRLWDVRCPVIWLHGTNDVVYTIANAKEEIKLFENAKAADLMVVEGGAHFLSASHPKEVDETLIEFLGRWADQ</sequence>
<dbReference type="InterPro" id="IPR029058">
    <property type="entry name" value="AB_hydrolase_fold"/>
</dbReference>
<feature type="domain" description="AB hydrolase-1" evidence="1">
    <location>
        <begin position="79"/>
        <end position="182"/>
    </location>
</feature>
<dbReference type="EMBL" id="KE720819">
    <property type="protein sequence ID" value="ERF75103.1"/>
    <property type="molecule type" value="Genomic_DNA"/>
</dbReference>
<dbReference type="OrthoDB" id="19657at2759"/>
<evidence type="ECO:0000313" key="3">
    <source>
        <dbReference type="Proteomes" id="UP000019373"/>
    </source>
</evidence>
<dbReference type="InterPro" id="IPR050266">
    <property type="entry name" value="AB_hydrolase_sf"/>
</dbReference>
<dbReference type="GO" id="GO:0046464">
    <property type="term" value="P:acylglycerol catabolic process"/>
    <property type="evidence" value="ECO:0007669"/>
    <property type="project" value="TreeGrafter"/>
</dbReference>
<gene>
    <name evidence="2" type="ORF">EPUS_07792</name>
</gene>
<organism evidence="2 3">
    <name type="scientific">Endocarpon pusillum (strain Z07020 / HMAS-L-300199)</name>
    <name type="common">Lichen-forming fungus</name>
    <dbReference type="NCBI Taxonomy" id="1263415"/>
    <lineage>
        <taxon>Eukaryota</taxon>
        <taxon>Fungi</taxon>
        <taxon>Dikarya</taxon>
        <taxon>Ascomycota</taxon>
        <taxon>Pezizomycotina</taxon>
        <taxon>Eurotiomycetes</taxon>
        <taxon>Chaetothyriomycetidae</taxon>
        <taxon>Verrucariales</taxon>
        <taxon>Verrucariaceae</taxon>
        <taxon>Endocarpon</taxon>
    </lineage>
</organism>
<dbReference type="HOGENOM" id="CLU_062856_0_0_1"/>
<dbReference type="PANTHER" id="PTHR43798">
    <property type="entry name" value="MONOACYLGLYCEROL LIPASE"/>
    <property type="match status" value="1"/>
</dbReference>
<dbReference type="SUPFAM" id="SSF53474">
    <property type="entry name" value="alpha/beta-Hydrolases"/>
    <property type="match status" value="1"/>
</dbReference>
<dbReference type="GeneID" id="19242672"/>
<dbReference type="Gene3D" id="3.40.50.1820">
    <property type="entry name" value="alpha/beta hydrolase"/>
    <property type="match status" value="1"/>
</dbReference>
<evidence type="ECO:0000259" key="1">
    <source>
        <dbReference type="Pfam" id="PF00561"/>
    </source>
</evidence>
<dbReference type="PANTHER" id="PTHR43798:SF33">
    <property type="entry name" value="HYDROLASE, PUTATIVE (AFU_ORTHOLOGUE AFUA_2G14860)-RELATED"/>
    <property type="match status" value="1"/>
</dbReference>